<evidence type="ECO:0000313" key="1">
    <source>
        <dbReference type="EMBL" id="EGX47245.1"/>
    </source>
</evidence>
<dbReference type="InParanoid" id="G1XI14"/>
<protein>
    <recommendedName>
        <fullName evidence="3">BTB domain-containing protein</fullName>
    </recommendedName>
</protein>
<evidence type="ECO:0000313" key="2">
    <source>
        <dbReference type="Proteomes" id="UP000008784"/>
    </source>
</evidence>
<dbReference type="AlphaFoldDB" id="G1XI14"/>
<name>G1XI14_ARTOA</name>
<dbReference type="eggNOG" id="ENOG502SY77">
    <property type="taxonomic scope" value="Eukaryota"/>
</dbReference>
<dbReference type="EMBL" id="ADOT01000165">
    <property type="protein sequence ID" value="EGX47245.1"/>
    <property type="molecule type" value="Genomic_DNA"/>
</dbReference>
<comment type="caution">
    <text evidence="1">The sequence shown here is derived from an EMBL/GenBank/DDBJ whole genome shotgun (WGS) entry which is preliminary data.</text>
</comment>
<dbReference type="STRING" id="756982.G1XI14"/>
<evidence type="ECO:0008006" key="3">
    <source>
        <dbReference type="Google" id="ProtNLM"/>
    </source>
</evidence>
<organism evidence="1 2">
    <name type="scientific">Arthrobotrys oligospora (strain ATCC 24927 / CBS 115.81 / DSM 1491)</name>
    <name type="common">Nematode-trapping fungus</name>
    <name type="synonym">Didymozoophaga oligospora</name>
    <dbReference type="NCBI Taxonomy" id="756982"/>
    <lineage>
        <taxon>Eukaryota</taxon>
        <taxon>Fungi</taxon>
        <taxon>Dikarya</taxon>
        <taxon>Ascomycota</taxon>
        <taxon>Pezizomycotina</taxon>
        <taxon>Orbiliomycetes</taxon>
        <taxon>Orbiliales</taxon>
        <taxon>Orbiliaceae</taxon>
        <taxon>Orbilia</taxon>
        <taxon>Orbilia oligospora</taxon>
    </lineage>
</organism>
<reference evidence="1 2" key="1">
    <citation type="journal article" date="2011" name="PLoS Pathog.">
        <title>Genomic and proteomic analyses of the fungus Arthrobotrys oligospora provide insights into nematode-trap formation.</title>
        <authorList>
            <person name="Yang J."/>
            <person name="Wang L."/>
            <person name="Ji X."/>
            <person name="Feng Y."/>
            <person name="Li X."/>
            <person name="Zou C."/>
            <person name="Xu J."/>
            <person name="Ren Y."/>
            <person name="Mi Q."/>
            <person name="Wu J."/>
            <person name="Liu S."/>
            <person name="Liu Y."/>
            <person name="Huang X."/>
            <person name="Wang H."/>
            <person name="Niu X."/>
            <person name="Li J."/>
            <person name="Liang L."/>
            <person name="Luo Y."/>
            <person name="Ji K."/>
            <person name="Zhou W."/>
            <person name="Yu Z."/>
            <person name="Li G."/>
            <person name="Liu Y."/>
            <person name="Li L."/>
            <person name="Qiao M."/>
            <person name="Feng L."/>
            <person name="Zhang K.-Q."/>
        </authorList>
    </citation>
    <scope>NUCLEOTIDE SEQUENCE [LARGE SCALE GENOMIC DNA]</scope>
    <source>
        <strain evidence="2">ATCC 24927 / CBS 115.81 / DSM 1491</strain>
    </source>
</reference>
<accession>G1XI14</accession>
<keyword evidence="2" id="KW-1185">Reference proteome</keyword>
<proteinExistence type="predicted"/>
<dbReference type="Gene3D" id="3.30.710.10">
    <property type="entry name" value="Potassium Channel Kv1.1, Chain A"/>
    <property type="match status" value="1"/>
</dbReference>
<dbReference type="OrthoDB" id="5326346at2759"/>
<dbReference type="InterPro" id="IPR011333">
    <property type="entry name" value="SKP1/BTB/POZ_sf"/>
</dbReference>
<gene>
    <name evidence="1" type="ORF">AOL_s00091g66</name>
</gene>
<dbReference type="HOGENOM" id="CLU_1098276_0_0_1"/>
<dbReference type="RefSeq" id="XP_011124126.1">
    <property type="nucleotide sequence ID" value="XM_011125824.1"/>
</dbReference>
<dbReference type="GeneID" id="22895108"/>
<sequence length="253" mass="28873">MLKMNSVRREFSKLPDLIIKLTRRHSISDNPEATSETSSTEKVYVSAAALQNASPVWRRMLDPENGFQSLPTEEFGNAKLPVLSLEDDDADSMLILLRISMHYRNRAIPKSLSYEQLLDIANLCDKYDCGDLVHPWPSFWIKELMQNSNQLNPGYEGWLRIGHTFSEIDGMESLVEQLSAQLAKECCEWDSKTSEKFLRWELRENLILLPGNGFSVATDDIPSPILGESAGKSRFHPNHKDYIPSWCNTVNMH</sequence>
<dbReference type="Proteomes" id="UP000008784">
    <property type="component" value="Unassembled WGS sequence"/>
</dbReference>